<evidence type="ECO:0000256" key="1">
    <source>
        <dbReference type="SAM" id="MobiDB-lite"/>
    </source>
</evidence>
<protein>
    <submittedName>
        <fullName evidence="3">Uncharacterized protein</fullName>
    </submittedName>
</protein>
<keyword evidence="4" id="KW-1185">Reference proteome</keyword>
<gene>
    <name evidence="3" type="ORF">CAEBREN_25753</name>
</gene>
<keyword evidence="2" id="KW-0472">Membrane</keyword>
<evidence type="ECO:0000313" key="4">
    <source>
        <dbReference type="Proteomes" id="UP000008068"/>
    </source>
</evidence>
<dbReference type="HOGENOM" id="CLU_1595973_0_0_1"/>
<dbReference type="AlphaFoldDB" id="G0NIY7"/>
<evidence type="ECO:0000256" key="2">
    <source>
        <dbReference type="SAM" id="Phobius"/>
    </source>
</evidence>
<feature type="region of interest" description="Disordered" evidence="1">
    <location>
        <begin position="105"/>
        <end position="137"/>
    </location>
</feature>
<feature type="compositionally biased region" description="Low complexity" evidence="1">
    <location>
        <begin position="121"/>
        <end position="133"/>
    </location>
</feature>
<reference evidence="4" key="1">
    <citation type="submission" date="2011-07" db="EMBL/GenBank/DDBJ databases">
        <authorList>
            <consortium name="Caenorhabditis brenneri Sequencing and Analysis Consortium"/>
            <person name="Wilson R.K."/>
        </authorList>
    </citation>
    <scope>NUCLEOTIDE SEQUENCE [LARGE SCALE GENOMIC DNA]</scope>
    <source>
        <strain evidence="4">PB2801</strain>
    </source>
</reference>
<name>G0NIY7_CAEBE</name>
<keyword evidence="2" id="KW-1133">Transmembrane helix</keyword>
<feature type="transmembrane region" description="Helical" evidence="2">
    <location>
        <begin position="46"/>
        <end position="64"/>
    </location>
</feature>
<keyword evidence="2" id="KW-0812">Transmembrane</keyword>
<sequence>MDNEIFVGVNFLFSTISATVVWLLIIGVADDITMDVSIHEKNLKSVVYYQISGILILPILTIFHRTWAEMALIGLGQLNFMLISSWSMADYLTLNESELGLRQRNNPIGRRDEEDDEDLELSGSDSEVSGSESSVEETMEAVLTQTTTEKLCYHRNGPEAVTMIIYL</sequence>
<proteinExistence type="predicted"/>
<feature type="transmembrane region" description="Helical" evidence="2">
    <location>
        <begin position="6"/>
        <end position="25"/>
    </location>
</feature>
<dbReference type="Proteomes" id="UP000008068">
    <property type="component" value="Unassembled WGS sequence"/>
</dbReference>
<organism evidence="4">
    <name type="scientific">Caenorhabditis brenneri</name>
    <name type="common">Nematode worm</name>
    <dbReference type="NCBI Taxonomy" id="135651"/>
    <lineage>
        <taxon>Eukaryota</taxon>
        <taxon>Metazoa</taxon>
        <taxon>Ecdysozoa</taxon>
        <taxon>Nematoda</taxon>
        <taxon>Chromadorea</taxon>
        <taxon>Rhabditida</taxon>
        <taxon>Rhabditina</taxon>
        <taxon>Rhabditomorpha</taxon>
        <taxon>Rhabditoidea</taxon>
        <taxon>Rhabditidae</taxon>
        <taxon>Peloderinae</taxon>
        <taxon>Caenorhabditis</taxon>
    </lineage>
</organism>
<evidence type="ECO:0000313" key="3">
    <source>
        <dbReference type="EMBL" id="EGT32091.1"/>
    </source>
</evidence>
<accession>G0NIY7</accession>
<dbReference type="EMBL" id="GL379893">
    <property type="protein sequence ID" value="EGT32091.1"/>
    <property type="molecule type" value="Genomic_DNA"/>
</dbReference>
<dbReference type="InParanoid" id="G0NIY7"/>